<dbReference type="GO" id="GO:0016020">
    <property type="term" value="C:membrane"/>
    <property type="evidence" value="ECO:0007669"/>
    <property type="project" value="InterPro"/>
</dbReference>
<evidence type="ECO:0000256" key="2">
    <source>
        <dbReference type="ARBA" id="ARBA00022737"/>
    </source>
</evidence>
<dbReference type="PROSITE" id="PS00211">
    <property type="entry name" value="ABC_TRANSPORTER_1"/>
    <property type="match status" value="1"/>
</dbReference>
<feature type="transmembrane region" description="Helical" evidence="5">
    <location>
        <begin position="210"/>
        <end position="238"/>
    </location>
</feature>
<dbReference type="InterPro" id="IPR026082">
    <property type="entry name" value="ABCA"/>
</dbReference>
<keyword evidence="2" id="KW-0677">Repeat</keyword>
<dbReference type="Gene3D" id="3.40.50.300">
    <property type="entry name" value="P-loop containing nucleotide triphosphate hydrolases"/>
    <property type="match status" value="1"/>
</dbReference>
<dbReference type="EMBL" id="GDID01000663">
    <property type="protein sequence ID" value="JAP95943.1"/>
    <property type="molecule type" value="Transcribed_RNA"/>
</dbReference>
<keyword evidence="5" id="KW-0472">Membrane</keyword>
<evidence type="ECO:0000256" key="4">
    <source>
        <dbReference type="ARBA" id="ARBA00022840"/>
    </source>
</evidence>
<sequence>FTVISLQQQIMKRDAQMIFMSLLQFVVGLIGVVAFSLIFNNPSDKLELNYEIDTDPITVDFKSLQGLPFAYYLQQQQSTTDFSTLITDYFFNIQVDNTTQIEDLVTKYGYLGISVSDYNPTQFTGSIAVSNKSQILQTLAAFNGVGNFEYTAMPLTRFEMAGPKVQSLGMMMVIAYTAVFMIPNSWFDSLAKMKFQGRKEVLYLGGLNKWVLHLGWNLSIGLQIGILLCFIVLVSTLIGFDYAQPMCLSFYIPTLLMVGLQVAFLSDIILNAASSFDQYQNSFTLLSLAFFMVPSLIAAYLSQQNLVIVLPILSFLPGFAMMNAIDASMYVGFVESDLAEVFINRNYITAQLIIQAGSLVLYYFCSCWLDRVMIQSNSKVGEVNLEHEMTEAQKNSKVYMLNVPEVEEEVAEIYHNTMNKSKAKKKRWLSHLRSNSLLEGQNVVIYNCSKKFEQKGQPTIYANQNLTLLAQTDQIMGLLGPNGSGKTTLCKSIVMSHYLDSGDILICGKSIRTHGSKILNRLGICMQNDVGLFEELTVAEHLQLFKAISNTPSSLDVVKELGLQQHIFKKARELSGGWKRRLTIACTLINDPEVLILDEITSGVDAVAREELWALLKQICKGKAVIATTSTLHEAQQYFDQVAFIFNGKMVCYGTCAEIMSKVTNAVSFEVHGKLDEAFFTNMRRKGVFIQDTQKDDIRVQCLDAECRKRDIEHLFDELGKQKAKGNIESFQVSQRQLEQVFHELATLC</sequence>
<feature type="transmembrane region" description="Helical" evidence="5">
    <location>
        <begin position="307"/>
        <end position="325"/>
    </location>
</feature>
<feature type="transmembrane region" description="Helical" evidence="5">
    <location>
        <begin position="282"/>
        <end position="301"/>
    </location>
</feature>
<dbReference type="InterPro" id="IPR027417">
    <property type="entry name" value="P-loop_NTPase"/>
</dbReference>
<feature type="transmembrane region" description="Helical" evidence="5">
    <location>
        <begin position="250"/>
        <end position="270"/>
    </location>
</feature>
<evidence type="ECO:0000259" key="6">
    <source>
        <dbReference type="PROSITE" id="PS50893"/>
    </source>
</evidence>
<feature type="non-terminal residue" evidence="7">
    <location>
        <position position="1"/>
    </location>
</feature>
<dbReference type="GO" id="GO:0016887">
    <property type="term" value="F:ATP hydrolysis activity"/>
    <property type="evidence" value="ECO:0007669"/>
    <property type="project" value="InterPro"/>
</dbReference>
<keyword evidence="5" id="KW-1133">Transmembrane helix</keyword>
<evidence type="ECO:0000256" key="1">
    <source>
        <dbReference type="ARBA" id="ARBA00022448"/>
    </source>
</evidence>
<feature type="transmembrane region" description="Helical" evidence="5">
    <location>
        <begin position="17"/>
        <end position="39"/>
    </location>
</feature>
<proteinExistence type="predicted"/>
<dbReference type="InterPro" id="IPR017871">
    <property type="entry name" value="ABC_transporter-like_CS"/>
</dbReference>
<dbReference type="GO" id="GO:0005319">
    <property type="term" value="F:lipid transporter activity"/>
    <property type="evidence" value="ECO:0007669"/>
    <property type="project" value="TreeGrafter"/>
</dbReference>
<dbReference type="SMART" id="SM00382">
    <property type="entry name" value="AAA"/>
    <property type="match status" value="1"/>
</dbReference>
<dbReference type="SUPFAM" id="SSF52540">
    <property type="entry name" value="P-loop containing nucleoside triphosphate hydrolases"/>
    <property type="match status" value="1"/>
</dbReference>
<evidence type="ECO:0000313" key="7">
    <source>
        <dbReference type="EMBL" id="JAP95943.1"/>
    </source>
</evidence>
<accession>A0A146KGY0</accession>
<keyword evidence="4" id="KW-0067">ATP-binding</keyword>
<dbReference type="GO" id="GO:0005524">
    <property type="term" value="F:ATP binding"/>
    <property type="evidence" value="ECO:0007669"/>
    <property type="project" value="UniProtKB-KW"/>
</dbReference>
<feature type="domain" description="ABC transporter" evidence="6">
    <location>
        <begin position="438"/>
        <end position="672"/>
    </location>
</feature>
<keyword evidence="3" id="KW-0547">Nucleotide-binding</keyword>
<feature type="transmembrane region" description="Helical" evidence="5">
    <location>
        <begin position="346"/>
        <end position="364"/>
    </location>
</feature>
<keyword evidence="1" id="KW-0813">Transport</keyword>
<dbReference type="PANTHER" id="PTHR19229">
    <property type="entry name" value="ATP-BINDING CASSETTE TRANSPORTER SUBFAMILY A ABCA"/>
    <property type="match status" value="1"/>
</dbReference>
<dbReference type="InterPro" id="IPR003593">
    <property type="entry name" value="AAA+_ATPase"/>
</dbReference>
<protein>
    <submittedName>
        <fullName evidence="7">ABC transporter family protein</fullName>
    </submittedName>
</protein>
<keyword evidence="5" id="KW-0812">Transmembrane</keyword>
<dbReference type="Pfam" id="PF00005">
    <property type="entry name" value="ABC_tran"/>
    <property type="match status" value="1"/>
</dbReference>
<evidence type="ECO:0000256" key="5">
    <source>
        <dbReference type="SAM" id="Phobius"/>
    </source>
</evidence>
<name>A0A146KGY0_9EUKA</name>
<feature type="transmembrane region" description="Helical" evidence="5">
    <location>
        <begin position="168"/>
        <end position="189"/>
    </location>
</feature>
<dbReference type="PROSITE" id="PS50893">
    <property type="entry name" value="ABC_TRANSPORTER_2"/>
    <property type="match status" value="1"/>
</dbReference>
<dbReference type="AlphaFoldDB" id="A0A146KGY0"/>
<gene>
    <name evidence="7" type="ORF">TPC1_10886</name>
</gene>
<dbReference type="InterPro" id="IPR003439">
    <property type="entry name" value="ABC_transporter-like_ATP-bd"/>
</dbReference>
<organism evidence="7">
    <name type="scientific">Trepomonas sp. PC1</name>
    <dbReference type="NCBI Taxonomy" id="1076344"/>
    <lineage>
        <taxon>Eukaryota</taxon>
        <taxon>Metamonada</taxon>
        <taxon>Diplomonadida</taxon>
        <taxon>Hexamitidae</taxon>
        <taxon>Hexamitinae</taxon>
        <taxon>Trepomonas</taxon>
    </lineage>
</organism>
<evidence type="ECO:0000256" key="3">
    <source>
        <dbReference type="ARBA" id="ARBA00022741"/>
    </source>
</evidence>
<reference evidence="7" key="1">
    <citation type="submission" date="2015-07" db="EMBL/GenBank/DDBJ databases">
        <title>Adaptation to a free-living lifestyle via gene acquisitions in the diplomonad Trepomonas sp. PC1.</title>
        <authorList>
            <person name="Xu F."/>
            <person name="Jerlstrom-Hultqvist J."/>
            <person name="Kolisko M."/>
            <person name="Simpson A.G.B."/>
            <person name="Roger A.J."/>
            <person name="Svard S.G."/>
            <person name="Andersson J.O."/>
        </authorList>
    </citation>
    <scope>NUCLEOTIDE SEQUENCE</scope>
    <source>
        <strain evidence="7">PC1</strain>
    </source>
</reference>
<dbReference type="GO" id="GO:0140359">
    <property type="term" value="F:ABC-type transporter activity"/>
    <property type="evidence" value="ECO:0007669"/>
    <property type="project" value="InterPro"/>
</dbReference>
<dbReference type="PANTHER" id="PTHR19229:SF36">
    <property type="entry name" value="ATP-BINDING CASSETTE SUB-FAMILY A MEMBER 2"/>
    <property type="match status" value="1"/>
</dbReference>